<evidence type="ECO:0000256" key="6">
    <source>
        <dbReference type="ARBA" id="ARBA00023306"/>
    </source>
</evidence>
<evidence type="ECO:0000256" key="5">
    <source>
        <dbReference type="ARBA" id="ARBA00023242"/>
    </source>
</evidence>
<evidence type="ECO:0000256" key="4">
    <source>
        <dbReference type="ARBA" id="ARBA00022895"/>
    </source>
</evidence>
<dbReference type="Proteomes" id="UP001469553">
    <property type="component" value="Unassembled WGS sequence"/>
</dbReference>
<accession>A0ABV0XDZ7</accession>
<gene>
    <name evidence="9" type="ORF">AMECASPLE_011815</name>
</gene>
<keyword evidence="10" id="KW-1185">Reference proteome</keyword>
<dbReference type="InterPro" id="IPR016024">
    <property type="entry name" value="ARM-type_fold"/>
</dbReference>
<feature type="compositionally biased region" description="Basic and acidic residues" evidence="7">
    <location>
        <begin position="1284"/>
        <end position="1305"/>
    </location>
</feature>
<feature type="compositionally biased region" description="Low complexity" evidence="7">
    <location>
        <begin position="1428"/>
        <end position="1439"/>
    </location>
</feature>
<feature type="compositionally biased region" description="Basic and acidic residues" evidence="7">
    <location>
        <begin position="1831"/>
        <end position="1841"/>
    </location>
</feature>
<evidence type="ECO:0000256" key="3">
    <source>
        <dbReference type="ARBA" id="ARBA00022454"/>
    </source>
</evidence>
<protein>
    <recommendedName>
        <fullName evidence="8">Telomere-associated protein Rif1 N-terminal domain-containing protein</fullName>
    </recommendedName>
</protein>
<feature type="region of interest" description="Disordered" evidence="7">
    <location>
        <begin position="1958"/>
        <end position="2060"/>
    </location>
</feature>
<evidence type="ECO:0000256" key="1">
    <source>
        <dbReference type="ARBA" id="ARBA00004123"/>
    </source>
</evidence>
<name>A0ABV0XDZ7_9TELE</name>
<feature type="compositionally biased region" description="Low complexity" evidence="7">
    <location>
        <begin position="1729"/>
        <end position="1749"/>
    </location>
</feature>
<keyword evidence="3" id="KW-0158">Chromosome</keyword>
<evidence type="ECO:0000256" key="2">
    <source>
        <dbReference type="ARBA" id="ARBA00004574"/>
    </source>
</evidence>
<feature type="compositionally biased region" description="Polar residues" evidence="7">
    <location>
        <begin position="1328"/>
        <end position="1338"/>
    </location>
</feature>
<dbReference type="PANTHER" id="PTHR22928">
    <property type="entry name" value="TELOMERE-ASSOCIATED PROTEIN RIF1"/>
    <property type="match status" value="1"/>
</dbReference>
<dbReference type="SUPFAM" id="SSF48371">
    <property type="entry name" value="ARM repeat"/>
    <property type="match status" value="1"/>
</dbReference>
<comment type="subcellular location">
    <subcellularLocation>
        <location evidence="2">Chromosome</location>
        <location evidence="2">Telomere</location>
    </subcellularLocation>
    <subcellularLocation>
        <location evidence="1">Nucleus</location>
    </subcellularLocation>
</comment>
<feature type="compositionally biased region" description="Basic and acidic residues" evidence="7">
    <location>
        <begin position="1102"/>
        <end position="1112"/>
    </location>
</feature>
<feature type="compositionally biased region" description="Polar residues" evidence="7">
    <location>
        <begin position="2004"/>
        <end position="2017"/>
    </location>
</feature>
<sequence length="2369" mass="259943">MMATSGPPSTSSFLPLLETLEDSTAGQSEQTDAYLTIANRLSGEEGRQFLPAVENNFSRLGKVILTHTSSPNTELNQAALQALGFCVYHSQVVSGISEVFAAQILSALCSLVTKSTDKNTCTRALWVISKQSFPADVVGRNVPTLLGSLESVWNREDIQSTVMEHEALNVVIRMLEQAPTQMCDGAVRWVKLVIPLVVHSASKVRLRAAAALEMGMPLLLTKQKEVAAVIEPMMSTKLIPELQKLFMSKNETNVLKLWPLFVKLLGKLLHKGGPFINSLLHLEELGFRSSSPTIKKIAFIAWKSLIDNFALNPDILCSSKRMKLLMQPLTSIHVRTEALLLTKVEVWWYLIVQLGPNLSCNFDQVSVPLLQSAIGSGSSSIPNTPSRAVSQNGAILPSTPKSGNVSFNTSASTPRMDLNSSMQASGSFSSIQLLGLEMLLHYLLGPEVVAAATKNKLILNLEPLNHPLLSGAPSFMKHAAVLISSIRDGFTNIGKDAPEPVLAVIWTSLVQFVSFTIESGSKKERQGCEVLTLMLQALQSIVASEALSADKCLILLEATVKGLPQRVLGSASYQVGKMDVLNGTPALFLILLLFNSSKLPTYVEDERFFHCLQTLVSCGLSGPTSPLAFAEAMLGAMSSCAGSLQNKEQLWRMWSLIVGSLTDTITQSNEVNQGDALEHNFSAMHSALMFPVTHLLHGTLLQQASQKSMLSSWLKLYRVFARCSALVVTAEENICCEELCVKMAAAVDREALMVPSTLNTVSSILHVMVECVDFSPYTPHFQQKLKFPHTPVNWTRKQSKAMGNLSTFLSLLVQCLQVYLEAPEASPETTGSALVSVVSALLTNLVLGNAITEALNALIQPLMLFYKHAATETTKFSIHLEGKLEKLLSEVLGCLQSRSTLAYNNELLALLSPLLCVVFPHKNKHLRMAVTQFWNATFANTVSLEYPEEIRPVLSQVKQKTPIILPGFEAISVPDEFSETCSSESSQLETKLSGMPISSTGKRDSTLSKPELKDRRSTKTSKPVSTKLDFGSPKPPRREVLEEEASIDFVFIPPETKERVLTEHQKEVKRTKRVDIPAMYNNLDASLDTTVFSQYTQSQDDSSDKVPTKEVDAAITEGPSETEEKSSEDAEILSKETQDYASPRDDEKTSELQPEEESIPDSANISLDDPTKSTEGTEDINMESKDSPNPNMSASSDLVSGTPQKPSSRRQSFITLEKYGEGKPASPSSVSSFIGPLVKTSTSQDLSSAKKILSSEASQTSIDPNSQVSTPLGKVGPQCPGSESPRRPKESRLKSEPVRLIERLQSDSAEDEDVIPDTQTKEEGREITSYSEEMNSLSQDEESEPVPDDSQSSLTPSDEPRRSSRHRVRPQLPGEDPEEREAKYTHVKRRSSGEDRKSESSNSAVSRPNTRSKLAAMENSTRDRLRSKSQSNSSESSPSNTRGRPRKKIKLYNLSEDLLKSPERKMRSIIELNSSQTGIKSETLPIRQSQMQRRDDQISMASKEAGEAERAKEGSSQTVTEGMVNLTKEDDAHPNTDSQTVVPLAQTEQPEEVKPEDDENLKEEQKVLASSPQSKGKLQERIDSNAVMSSPMKKSKDETRKRLESENMMEGNINTIEAVTDSSSQEDSLVTPSSSGSQIKRRSRRSKALSEAAESEDKDNGVSSSGRSRCSQTLTLPVSQTEAVVGGRTRRSKPGESNPSLTPESSQSLDESGSGSSQGRGRYSRRRSSQSSAPCVETSESESSTVPENSVRKRRGRKPRAFVQSPPTLESKEERLDMEEAVSQKLETKNSLEESSETQSLKESEQVTGSKTEPNKEESESPMVTETLETEALKVDERKDTNQWNKSVGSTDQSDSNNKKDSSQEVGELESAGPGNASTQETCMSTEEKLQVSETSEKKAETFSETEDKVIEKQVDLNSNQQEFSAPPEEEYVNEELQQSQMECAQITAEEELSATCHVLESSAKEEIPLQDNKDFETETSGDKHKKAPDTEPSGAVGPDCSPAVSSQVASQESPVKQKNIEAATEPDVGQSPTNGRMRGTWSPSASPSTSILKKGQKRPIEVEMTSPFAKSRRVSFANPIQQQETADDIDRRSPALRTSSPRRSKDCSIPQPKHVTTPTKGLLIRSPRNLHSPSYRSSKKCLWVAGKLVPISSSLWARGRVHPGQVASPSQGNTQTTKHTLIHTPKGNLELPINLTGMSLDCGRKPEYPSGCFSPLPCLVSVWIQPAFPDYPTTDGYDGIYDPSSTIRPPEDVPVPTVDPHPPALWMKSPLHKDNDNHCLYVGSPPLRCVHTKRDFCERSGQFTCYPYVKARSGEEWRGAKDAEGAAWKARQAKRERSCTMDELKNLNFFLNSRRVNQSGTGCGCDVG</sequence>
<evidence type="ECO:0000259" key="8">
    <source>
        <dbReference type="Pfam" id="PF12231"/>
    </source>
</evidence>
<feature type="region of interest" description="Disordered" evidence="7">
    <location>
        <begin position="1095"/>
        <end position="1938"/>
    </location>
</feature>
<proteinExistence type="predicted"/>
<feature type="compositionally biased region" description="Basic and acidic residues" evidence="7">
    <location>
        <begin position="1886"/>
        <end position="1915"/>
    </location>
</feature>
<dbReference type="EMBL" id="JAHRIP010000723">
    <property type="protein sequence ID" value="MEQ2279679.1"/>
    <property type="molecule type" value="Genomic_DNA"/>
</dbReference>
<feature type="compositionally biased region" description="Basic and acidic residues" evidence="7">
    <location>
        <begin position="1457"/>
        <end position="1468"/>
    </location>
</feature>
<feature type="compositionally biased region" description="Basic and acidic residues" evidence="7">
    <location>
        <begin position="1963"/>
        <end position="1983"/>
    </location>
</feature>
<organism evidence="9 10">
    <name type="scientific">Ameca splendens</name>
    <dbReference type="NCBI Taxonomy" id="208324"/>
    <lineage>
        <taxon>Eukaryota</taxon>
        <taxon>Metazoa</taxon>
        <taxon>Chordata</taxon>
        <taxon>Craniata</taxon>
        <taxon>Vertebrata</taxon>
        <taxon>Euteleostomi</taxon>
        <taxon>Actinopterygii</taxon>
        <taxon>Neopterygii</taxon>
        <taxon>Teleostei</taxon>
        <taxon>Neoteleostei</taxon>
        <taxon>Acanthomorphata</taxon>
        <taxon>Ovalentaria</taxon>
        <taxon>Atherinomorphae</taxon>
        <taxon>Cyprinodontiformes</taxon>
        <taxon>Goodeidae</taxon>
        <taxon>Ameca</taxon>
    </lineage>
</organism>
<comment type="caution">
    <text evidence="9">The sequence shown here is derived from an EMBL/GenBank/DDBJ whole genome shotgun (WGS) entry which is preliminary data.</text>
</comment>
<feature type="compositionally biased region" description="Basic and acidic residues" evidence="7">
    <location>
        <begin position="1504"/>
        <end position="1513"/>
    </location>
</feature>
<feature type="compositionally biased region" description="Low complexity" evidence="7">
    <location>
        <begin position="1704"/>
        <end position="1721"/>
    </location>
</feature>
<feature type="compositionally biased region" description="Basic and acidic residues" evidence="7">
    <location>
        <begin position="1122"/>
        <end position="1150"/>
    </location>
</feature>
<dbReference type="InterPro" id="IPR011989">
    <property type="entry name" value="ARM-like"/>
</dbReference>
<feature type="domain" description="Telomere-associated protein Rif1 N-terminal" evidence="8">
    <location>
        <begin position="27"/>
        <end position="365"/>
    </location>
</feature>
<dbReference type="InterPro" id="IPR022031">
    <property type="entry name" value="Rif1_N"/>
</dbReference>
<dbReference type="Gene3D" id="1.25.10.10">
    <property type="entry name" value="Leucine-rich Repeat Variant"/>
    <property type="match status" value="1"/>
</dbReference>
<feature type="region of interest" description="Disordered" evidence="7">
    <location>
        <begin position="983"/>
        <end position="1038"/>
    </location>
</feature>
<feature type="compositionally biased region" description="Polar residues" evidence="7">
    <location>
        <begin position="1612"/>
        <end position="1638"/>
    </location>
</feature>
<feature type="compositionally biased region" description="Basic and acidic residues" evidence="7">
    <location>
        <begin position="1001"/>
        <end position="1017"/>
    </location>
</feature>
<feature type="region of interest" description="Disordered" evidence="7">
    <location>
        <begin position="2073"/>
        <end position="2134"/>
    </location>
</feature>
<feature type="compositionally biased region" description="Polar residues" evidence="7">
    <location>
        <begin position="1661"/>
        <end position="1682"/>
    </location>
</feature>
<reference evidence="9 10" key="1">
    <citation type="submission" date="2021-06" db="EMBL/GenBank/DDBJ databases">
        <authorList>
            <person name="Palmer J.M."/>
        </authorList>
    </citation>
    <scope>NUCLEOTIDE SEQUENCE [LARGE SCALE GENOMIC DNA]</scope>
    <source>
        <strain evidence="9 10">AS_MEX2019</strain>
        <tissue evidence="9">Muscle</tissue>
    </source>
</reference>
<keyword evidence="5" id="KW-0539">Nucleus</keyword>
<keyword evidence="4" id="KW-0779">Telomere</keyword>
<feature type="compositionally biased region" description="Polar residues" evidence="7">
    <location>
        <begin position="1255"/>
        <end position="1270"/>
    </location>
</feature>
<feature type="compositionally biased region" description="Polar residues" evidence="7">
    <location>
        <begin position="1842"/>
        <end position="1851"/>
    </location>
</feature>
<feature type="compositionally biased region" description="Basic and acidic residues" evidence="7">
    <location>
        <begin position="1594"/>
        <end position="1605"/>
    </location>
</feature>
<feature type="compositionally biased region" description="Polar residues" evidence="7">
    <location>
        <begin position="983"/>
        <end position="1000"/>
    </location>
</feature>
<feature type="compositionally biased region" description="Polar residues" evidence="7">
    <location>
        <begin position="1187"/>
        <end position="1214"/>
    </location>
</feature>
<dbReference type="Pfam" id="PF12231">
    <property type="entry name" value="Rif1_N"/>
    <property type="match status" value="1"/>
</dbReference>
<feature type="compositionally biased region" description="Polar residues" evidence="7">
    <location>
        <begin position="1400"/>
        <end position="1412"/>
    </location>
</feature>
<feature type="compositionally biased region" description="Polar residues" evidence="7">
    <location>
        <begin position="1876"/>
        <end position="1885"/>
    </location>
</feature>
<evidence type="ECO:0000313" key="9">
    <source>
        <dbReference type="EMBL" id="MEQ2279679.1"/>
    </source>
</evidence>
<evidence type="ECO:0000256" key="7">
    <source>
        <dbReference type="SAM" id="MobiDB-lite"/>
    </source>
</evidence>
<keyword evidence="6" id="KW-0131">Cell cycle</keyword>
<feature type="region of interest" description="Disordered" evidence="7">
    <location>
        <begin position="378"/>
        <end position="410"/>
    </location>
</feature>
<dbReference type="PANTHER" id="PTHR22928:SF3">
    <property type="entry name" value="TELOMERE-ASSOCIATED PROTEIN RIF1"/>
    <property type="match status" value="1"/>
</dbReference>
<feature type="compositionally biased region" description="Polar residues" evidence="7">
    <location>
        <begin position="1471"/>
        <end position="1491"/>
    </location>
</feature>
<evidence type="ECO:0000313" key="10">
    <source>
        <dbReference type="Proteomes" id="UP001469553"/>
    </source>
</evidence>
<feature type="compositionally biased region" description="Polar residues" evidence="7">
    <location>
        <begin position="2042"/>
        <end position="2052"/>
    </location>
</feature>